<dbReference type="InterPro" id="IPR049704">
    <property type="entry name" value="Aminotrans_3_PPA_site"/>
</dbReference>
<evidence type="ECO:0000256" key="2">
    <source>
        <dbReference type="ARBA" id="ARBA00008954"/>
    </source>
</evidence>
<comment type="similarity">
    <text evidence="2 6">Belongs to the class-III pyridoxal-phosphate-dependent aminotransferase family.</text>
</comment>
<comment type="cofactor">
    <cofactor evidence="1">
        <name>pyridoxal 5'-phosphate</name>
        <dbReference type="ChEBI" id="CHEBI:597326"/>
    </cofactor>
</comment>
<dbReference type="GO" id="GO:0009102">
    <property type="term" value="P:biotin biosynthetic process"/>
    <property type="evidence" value="ECO:0007669"/>
    <property type="project" value="TreeGrafter"/>
</dbReference>
<gene>
    <name evidence="7" type="ORF">FHY56_02880</name>
</gene>
<dbReference type="Gene3D" id="3.40.640.10">
    <property type="entry name" value="Type I PLP-dependent aspartate aminotransferase-like (Major domain)"/>
    <property type="match status" value="1"/>
</dbReference>
<keyword evidence="8" id="KW-1185">Reference proteome</keyword>
<accession>A0A502BT73</accession>
<comment type="caution">
    <text evidence="7">The sequence shown here is derived from an EMBL/GenBank/DDBJ whole genome shotgun (WGS) entry which is preliminary data.</text>
</comment>
<name>A0A502BT73_9HYPH</name>
<dbReference type="AlphaFoldDB" id="A0A502BT73"/>
<keyword evidence="5 6" id="KW-0663">Pyridoxal phosphate</keyword>
<dbReference type="FunFam" id="3.40.640.10:FF:000014">
    <property type="entry name" value="Adenosylmethionine-8-amino-7-oxononanoate aminotransferase, probable"/>
    <property type="match status" value="1"/>
</dbReference>
<evidence type="ECO:0000256" key="3">
    <source>
        <dbReference type="ARBA" id="ARBA00022576"/>
    </source>
</evidence>
<dbReference type="Pfam" id="PF00202">
    <property type="entry name" value="Aminotran_3"/>
    <property type="match status" value="1"/>
</dbReference>
<keyword evidence="3 7" id="KW-0032">Aminotransferase</keyword>
<dbReference type="EMBL" id="VEWJ01000002">
    <property type="protein sequence ID" value="TPF76466.1"/>
    <property type="molecule type" value="Genomic_DNA"/>
</dbReference>
<dbReference type="GO" id="GO:0004015">
    <property type="term" value="F:adenosylmethionine-8-amino-7-oxononanoate transaminase activity"/>
    <property type="evidence" value="ECO:0007669"/>
    <property type="project" value="TreeGrafter"/>
</dbReference>
<evidence type="ECO:0000313" key="8">
    <source>
        <dbReference type="Proteomes" id="UP000315388"/>
    </source>
</evidence>
<proteinExistence type="inferred from homology"/>
<dbReference type="Proteomes" id="UP000315388">
    <property type="component" value="Unassembled WGS sequence"/>
</dbReference>
<dbReference type="OrthoDB" id="9801834at2"/>
<keyword evidence="4 7" id="KW-0808">Transferase</keyword>
<evidence type="ECO:0000313" key="7">
    <source>
        <dbReference type="EMBL" id="TPF76466.1"/>
    </source>
</evidence>
<dbReference type="PANTHER" id="PTHR42684:SF1">
    <property type="entry name" value="BETA-ALANINE--PYRUVATE AMINOTRANSFERASE"/>
    <property type="match status" value="1"/>
</dbReference>
<evidence type="ECO:0000256" key="6">
    <source>
        <dbReference type="RuleBase" id="RU003560"/>
    </source>
</evidence>
<sequence>MLNNTNSPSNAPSNTPSLENFWMPFTANRQFKAAPRLLASASGMYYTDVDGNQVLDGTAGLWCCNAGHGRKQITQAVERQISTMDFAPTFQMGHNIAFDFAEKLAAIAPGGPDAKLDRVFFTNSGSESVDTALKIAIAYQRAIGQGTRTLVIGREKGYHGVGFGGISVGGLVNNRRVFPQIPADHMRHTLDIERNAFSKGLPAHGIELADDLERLVQLHGAEKIAAVIIEPMSGSAGVVLPPKGYLERIRATADKHGILVIYDEVITGFGRLGTPFAVDYFGVKPDLVTTAKGLTNGAIPMGAVFASRTVYDALMTGPENAIELFHGYTYSGHPVACAAGLATLEIYAEEGLLTRGAELAEHWQNALHSLKDAPNVIDIRNLGLVGAIELSSREGAIGARAYDVFVDCFRKGLLIRVTGDVIALSPPLIVEKEQIDTIVSMIADALKRAA</sequence>
<organism evidence="7 8">
    <name type="scientific">Brucella gallinifaecis</name>
    <dbReference type="NCBI Taxonomy" id="215590"/>
    <lineage>
        <taxon>Bacteria</taxon>
        <taxon>Pseudomonadati</taxon>
        <taxon>Pseudomonadota</taxon>
        <taxon>Alphaproteobacteria</taxon>
        <taxon>Hyphomicrobiales</taxon>
        <taxon>Brucellaceae</taxon>
        <taxon>Brucella/Ochrobactrum group</taxon>
        <taxon>Brucella</taxon>
    </lineage>
</organism>
<protein>
    <submittedName>
        <fullName evidence="7">Aspartate aminotransferase family protein</fullName>
    </submittedName>
</protein>
<dbReference type="GO" id="GO:0030170">
    <property type="term" value="F:pyridoxal phosphate binding"/>
    <property type="evidence" value="ECO:0007669"/>
    <property type="project" value="InterPro"/>
</dbReference>
<dbReference type="InterPro" id="IPR015421">
    <property type="entry name" value="PyrdxlP-dep_Trfase_major"/>
</dbReference>
<dbReference type="PIRSF" id="PIRSF000521">
    <property type="entry name" value="Transaminase_4ab_Lys_Orn"/>
    <property type="match status" value="1"/>
</dbReference>
<evidence type="ECO:0000256" key="4">
    <source>
        <dbReference type="ARBA" id="ARBA00022679"/>
    </source>
</evidence>
<evidence type="ECO:0000256" key="5">
    <source>
        <dbReference type="ARBA" id="ARBA00022898"/>
    </source>
</evidence>
<dbReference type="SUPFAM" id="SSF53383">
    <property type="entry name" value="PLP-dependent transferases"/>
    <property type="match status" value="1"/>
</dbReference>
<dbReference type="PANTHER" id="PTHR42684">
    <property type="entry name" value="ADENOSYLMETHIONINE-8-AMINO-7-OXONONANOATE AMINOTRANSFERASE"/>
    <property type="match status" value="1"/>
</dbReference>
<evidence type="ECO:0000256" key="1">
    <source>
        <dbReference type="ARBA" id="ARBA00001933"/>
    </source>
</evidence>
<dbReference type="PROSITE" id="PS00600">
    <property type="entry name" value="AA_TRANSFER_CLASS_3"/>
    <property type="match status" value="1"/>
</dbReference>
<dbReference type="InterPro" id="IPR015424">
    <property type="entry name" value="PyrdxlP-dep_Trfase"/>
</dbReference>
<dbReference type="Gene3D" id="3.90.1150.10">
    <property type="entry name" value="Aspartate Aminotransferase, domain 1"/>
    <property type="match status" value="1"/>
</dbReference>
<dbReference type="InterPro" id="IPR015422">
    <property type="entry name" value="PyrdxlP-dep_Trfase_small"/>
</dbReference>
<dbReference type="CDD" id="cd00610">
    <property type="entry name" value="OAT_like"/>
    <property type="match status" value="1"/>
</dbReference>
<dbReference type="InterPro" id="IPR005814">
    <property type="entry name" value="Aminotrans_3"/>
</dbReference>
<reference evidence="7 8" key="1">
    <citation type="journal article" date="2003" name="Int. J. Syst. Evol. Microbiol.">
        <title>Towards a standardized format for the description of a novel species (of an established genus): Ochrobactrum gallinifaecis sp. nov.</title>
        <authorList>
            <person name="Kampfer P."/>
            <person name="Buczolits S."/>
            <person name="Albrecht A."/>
            <person name="Busse H.J."/>
            <person name="Stackebrandt E."/>
        </authorList>
    </citation>
    <scope>NUCLEOTIDE SEQUENCE [LARGE SCALE GENOMIC DNA]</scope>
    <source>
        <strain evidence="7 8">ISO 196</strain>
    </source>
</reference>
<dbReference type="RefSeq" id="WP_140903680.1">
    <property type="nucleotide sequence ID" value="NZ_JBHTMD010000020.1"/>
</dbReference>